<dbReference type="Proteomes" id="UP000662904">
    <property type="component" value="Chromosome"/>
</dbReference>
<feature type="domain" description="Response regulatory" evidence="4">
    <location>
        <begin position="4"/>
        <end position="118"/>
    </location>
</feature>
<dbReference type="AlphaFoldDB" id="A0A8A0RR46"/>
<comment type="function">
    <text evidence="2">May play the central regulatory role in sporulation. It may be an element of the effector pathway responsible for the activation of sporulation genes in response to nutritional stress. Spo0A may act in concert with spo0H (a sigma factor) to control the expression of some genes that are critical to the sporulation process.</text>
</comment>
<proteinExistence type="predicted"/>
<evidence type="ECO:0000313" key="7">
    <source>
        <dbReference type="Proteomes" id="UP000662904"/>
    </source>
</evidence>
<dbReference type="PROSITE" id="PS50930">
    <property type="entry name" value="HTH_LYTTR"/>
    <property type="match status" value="1"/>
</dbReference>
<dbReference type="Gene3D" id="2.40.50.40">
    <property type="match status" value="1"/>
</dbReference>
<feature type="domain" description="HTH LytTR-type" evidence="5">
    <location>
        <begin position="154"/>
        <end position="256"/>
    </location>
</feature>
<dbReference type="SMART" id="SM00850">
    <property type="entry name" value="LytTR"/>
    <property type="match status" value="1"/>
</dbReference>
<dbReference type="InterPro" id="IPR046947">
    <property type="entry name" value="LytR-like"/>
</dbReference>
<name>A0A8A0RR46_9FIRM</name>
<dbReference type="CDD" id="cd17532">
    <property type="entry name" value="REC_LytTR_AlgR-like"/>
    <property type="match status" value="1"/>
</dbReference>
<dbReference type="SMART" id="SM00448">
    <property type="entry name" value="REC"/>
    <property type="match status" value="1"/>
</dbReference>
<dbReference type="GO" id="GO:0003677">
    <property type="term" value="F:DNA binding"/>
    <property type="evidence" value="ECO:0007669"/>
    <property type="project" value="InterPro"/>
</dbReference>
<gene>
    <name evidence="6" type="primary">ypdB</name>
    <name evidence="6" type="ORF">H0A61_02767</name>
</gene>
<organism evidence="6 7">
    <name type="scientific">Koleobacter methoxysyntrophicus</name>
    <dbReference type="NCBI Taxonomy" id="2751313"/>
    <lineage>
        <taxon>Bacteria</taxon>
        <taxon>Bacillati</taxon>
        <taxon>Bacillota</taxon>
        <taxon>Clostridia</taxon>
        <taxon>Koleobacterales</taxon>
        <taxon>Koleobacteraceae</taxon>
        <taxon>Koleobacter</taxon>
    </lineage>
</organism>
<evidence type="ECO:0000259" key="5">
    <source>
        <dbReference type="PROSITE" id="PS50930"/>
    </source>
</evidence>
<dbReference type="Pfam" id="PF04397">
    <property type="entry name" value="LytTR"/>
    <property type="match status" value="1"/>
</dbReference>
<dbReference type="GO" id="GO:0000156">
    <property type="term" value="F:phosphorelay response regulator activity"/>
    <property type="evidence" value="ECO:0007669"/>
    <property type="project" value="InterPro"/>
</dbReference>
<evidence type="ECO:0000256" key="1">
    <source>
        <dbReference type="ARBA" id="ARBA00018672"/>
    </source>
</evidence>
<dbReference type="PROSITE" id="PS50110">
    <property type="entry name" value="RESPONSE_REGULATORY"/>
    <property type="match status" value="1"/>
</dbReference>
<sequence>MQIRVLLVDDEKPSRQELRYLLEKRQEIQIVGEAASGEEALERLKDLKPDVVFLDIEMPDMNGFDVVIEMFDMGIKPIIVFATAYDEYAIKAFEINAVDYILKPFSEERLAKTVDRLVDILGKPQNEGKEPDRLINLVKILQREKVFEKVPGWKKDRICPLNPEEIVYAFADGKNVVIRTTKGEYTTNHTLQELEDKLAYYGFFRCHKSFLINMNHVKEAIPWFNYTYIVIMNSYGDEEIPVSRTKVKEFKRLLGI</sequence>
<keyword evidence="3" id="KW-0597">Phosphoprotein</keyword>
<dbReference type="EMBL" id="CP059066">
    <property type="protein sequence ID" value="QSQ10362.1"/>
    <property type="molecule type" value="Genomic_DNA"/>
</dbReference>
<dbReference type="KEGG" id="kme:H0A61_02767"/>
<dbReference type="InterPro" id="IPR011006">
    <property type="entry name" value="CheY-like_superfamily"/>
</dbReference>
<feature type="modified residue" description="4-aspartylphosphate" evidence="3">
    <location>
        <position position="55"/>
    </location>
</feature>
<dbReference type="PANTHER" id="PTHR37299:SF1">
    <property type="entry name" value="STAGE 0 SPORULATION PROTEIN A HOMOLOG"/>
    <property type="match status" value="1"/>
</dbReference>
<evidence type="ECO:0000256" key="3">
    <source>
        <dbReference type="PROSITE-ProRule" id="PRU00169"/>
    </source>
</evidence>
<dbReference type="InterPro" id="IPR007492">
    <property type="entry name" value="LytTR_DNA-bd_dom"/>
</dbReference>
<dbReference type="PANTHER" id="PTHR37299">
    <property type="entry name" value="TRANSCRIPTIONAL REGULATOR-RELATED"/>
    <property type="match status" value="1"/>
</dbReference>
<dbReference type="Gene3D" id="2.20.25.10">
    <property type="match status" value="1"/>
</dbReference>
<dbReference type="Gene3D" id="3.40.50.2300">
    <property type="match status" value="1"/>
</dbReference>
<dbReference type="Pfam" id="PF00072">
    <property type="entry name" value="Response_reg"/>
    <property type="match status" value="1"/>
</dbReference>
<keyword evidence="7" id="KW-1185">Reference proteome</keyword>
<dbReference type="SUPFAM" id="SSF52172">
    <property type="entry name" value="CheY-like"/>
    <property type="match status" value="1"/>
</dbReference>
<reference evidence="6" key="1">
    <citation type="submission" date="2020-07" db="EMBL/GenBank/DDBJ databases">
        <title>Koleobacter methoxysyntrophicus gen. nov., sp. nov., a novel anaerobic bacterium isolated from deep subsurface oil field and proposal of Koleobacterales ord. nov. in the phylum Firmicutes.</title>
        <authorList>
            <person name="Sakamoto S."/>
            <person name="Tamaki H."/>
        </authorList>
    </citation>
    <scope>NUCLEOTIDE SEQUENCE</scope>
    <source>
        <strain evidence="6">NRmbB1</strain>
    </source>
</reference>
<accession>A0A8A0RR46</accession>
<evidence type="ECO:0000313" key="6">
    <source>
        <dbReference type="EMBL" id="QSQ10362.1"/>
    </source>
</evidence>
<dbReference type="InterPro" id="IPR001789">
    <property type="entry name" value="Sig_transdc_resp-reg_receiver"/>
</dbReference>
<evidence type="ECO:0000256" key="2">
    <source>
        <dbReference type="ARBA" id="ARBA00024867"/>
    </source>
</evidence>
<evidence type="ECO:0000259" key="4">
    <source>
        <dbReference type="PROSITE" id="PS50110"/>
    </source>
</evidence>
<protein>
    <recommendedName>
        <fullName evidence="1">Stage 0 sporulation protein A homolog</fullName>
    </recommendedName>
</protein>